<sequence length="30" mass="3389">MNIHELHQIKNVALLVGVIYLLKFLGIVEA</sequence>
<proteinExistence type="predicted"/>
<dbReference type="EMBL" id="AKVJ01000006">
    <property type="protein sequence ID" value="EIW20615.1"/>
    <property type="molecule type" value="Genomic_DNA"/>
</dbReference>
<keyword evidence="1" id="KW-0812">Transmembrane</keyword>
<comment type="caution">
    <text evidence="2">The sequence shown here is derived from an EMBL/GenBank/DDBJ whole genome shotgun (WGS) entry which is preliminary data.</text>
</comment>
<accession>I8RNG1</accession>
<organism evidence="2 3">
    <name type="scientific">Pelosinus fermentans B4</name>
    <dbReference type="NCBI Taxonomy" id="1149862"/>
    <lineage>
        <taxon>Bacteria</taxon>
        <taxon>Bacillati</taxon>
        <taxon>Bacillota</taxon>
        <taxon>Negativicutes</taxon>
        <taxon>Selenomonadales</taxon>
        <taxon>Sporomusaceae</taxon>
        <taxon>Pelosinus</taxon>
    </lineage>
</organism>
<reference evidence="2 3" key="1">
    <citation type="journal article" date="2012" name="J. Bacteriol.">
        <title>Draft Genome Sequences for Two Metal-Reducing Pelosinus fermentans Strains Isolated from a Cr(VI)-Contaminated Site and for Type Strain R7.</title>
        <authorList>
            <person name="Brown S.D."/>
            <person name="Podar M."/>
            <person name="Klingeman D.M."/>
            <person name="Johnson C.M."/>
            <person name="Yang Z.K."/>
            <person name="Utturkar S.M."/>
            <person name="Land M.L."/>
            <person name="Mosher J.J."/>
            <person name="Hurt R.A.Jr."/>
            <person name="Phelps T.J."/>
            <person name="Palumbo A.V."/>
            <person name="Arkin A.P."/>
            <person name="Hazen T.C."/>
            <person name="Elias D.A."/>
        </authorList>
    </citation>
    <scope>NUCLEOTIDE SEQUENCE [LARGE SCALE GENOMIC DNA]</scope>
    <source>
        <strain evidence="2 3">B4</strain>
    </source>
</reference>
<keyword evidence="1" id="KW-0472">Membrane</keyword>
<dbReference type="AlphaFoldDB" id="I8RNG1"/>
<evidence type="ECO:0000313" key="3">
    <source>
        <dbReference type="Proteomes" id="UP000004324"/>
    </source>
</evidence>
<evidence type="ECO:0000256" key="1">
    <source>
        <dbReference type="SAM" id="Phobius"/>
    </source>
</evidence>
<evidence type="ECO:0000313" key="2">
    <source>
        <dbReference type="EMBL" id="EIW20615.1"/>
    </source>
</evidence>
<name>I8RNG1_9FIRM</name>
<keyword evidence="1" id="KW-1133">Transmembrane helix</keyword>
<feature type="transmembrane region" description="Helical" evidence="1">
    <location>
        <begin position="12"/>
        <end position="28"/>
    </location>
</feature>
<keyword evidence="3" id="KW-1185">Reference proteome</keyword>
<gene>
    <name evidence="2" type="ORF">FB4_2234</name>
</gene>
<protein>
    <submittedName>
        <fullName evidence="2">Uncharacterized protein</fullName>
    </submittedName>
</protein>
<dbReference type="Proteomes" id="UP000004324">
    <property type="component" value="Unassembled WGS sequence"/>
</dbReference>